<evidence type="ECO:0000313" key="3">
    <source>
        <dbReference type="Proteomes" id="UP000093796"/>
    </source>
</evidence>
<dbReference type="AlphaFoldDB" id="A0A1A0DEP4"/>
<sequence length="330" mass="36788">MSTIFRNFSYKPLRFLLPLALSAITVTTYSHSAYAADQWYTGSLVSPSGPLSKQGMFLLEPYMYYSVPSGMIGPHNNNVPMSSPRQQSVTSFTIYRYALTDYLSIQTTPAISYRWKHGDTTSSGLKIGDVPVDLMWRYLTADPKRFIPTLNLITGVSFPTGDYSHLGRAQDGVGSGVYTYRATLTEQSTYTMPNNHELRLRLWATFRRALNSAHLRDVTSYGTTRGFRGHGQPGMYGEAGFSLEYGITQRWVFAIDVARDWANGSRLKGHYASGLKVDELSTGSGDWQVAPALEYNWTPNYGVIAGVSVYYAGHNTSRVVSPQFAFNALY</sequence>
<dbReference type="PATRIC" id="fig|438.15.peg.907"/>
<proteinExistence type="predicted"/>
<dbReference type="Proteomes" id="UP000093796">
    <property type="component" value="Unassembled WGS sequence"/>
</dbReference>
<organism evidence="2 3">
    <name type="scientific">Acetobacter pasteurianus</name>
    <name type="common">Acetobacter turbidans</name>
    <dbReference type="NCBI Taxonomy" id="438"/>
    <lineage>
        <taxon>Bacteria</taxon>
        <taxon>Pseudomonadati</taxon>
        <taxon>Pseudomonadota</taxon>
        <taxon>Alphaproteobacteria</taxon>
        <taxon>Acetobacterales</taxon>
        <taxon>Acetobacteraceae</taxon>
        <taxon>Acetobacter</taxon>
    </lineage>
</organism>
<protein>
    <recommendedName>
        <fullName evidence="4">Transporter</fullName>
    </recommendedName>
</protein>
<dbReference type="EMBL" id="LYUD01000089">
    <property type="protein sequence ID" value="OAZ73574.1"/>
    <property type="molecule type" value="Genomic_DNA"/>
</dbReference>
<accession>A0A1A0DEP4</accession>
<dbReference type="RefSeq" id="WP_014457319.1">
    <property type="nucleotide sequence ID" value="NZ_CP157844.1"/>
</dbReference>
<evidence type="ECO:0000313" key="2">
    <source>
        <dbReference type="EMBL" id="OAZ73574.1"/>
    </source>
</evidence>
<evidence type="ECO:0000256" key="1">
    <source>
        <dbReference type="SAM" id="SignalP"/>
    </source>
</evidence>
<name>A0A1A0DEP4_ACEPA</name>
<keyword evidence="1" id="KW-0732">Signal</keyword>
<feature type="chain" id="PRO_5008289354" description="Transporter" evidence="1">
    <location>
        <begin position="36"/>
        <end position="330"/>
    </location>
</feature>
<gene>
    <name evidence="2" type="ORF">SRCM100623_00774</name>
</gene>
<evidence type="ECO:0008006" key="4">
    <source>
        <dbReference type="Google" id="ProtNLM"/>
    </source>
</evidence>
<comment type="caution">
    <text evidence="2">The sequence shown here is derived from an EMBL/GenBank/DDBJ whole genome shotgun (WGS) entry which is preliminary data.</text>
</comment>
<feature type="signal peptide" evidence="1">
    <location>
        <begin position="1"/>
        <end position="35"/>
    </location>
</feature>
<reference evidence="2 3" key="1">
    <citation type="submission" date="2016-05" db="EMBL/GenBank/DDBJ databases">
        <title>Genome sequencing of Acetobacter pasteurianus strain SRCM100623.</title>
        <authorList>
            <person name="Song Y.R."/>
        </authorList>
    </citation>
    <scope>NUCLEOTIDE SEQUENCE [LARGE SCALE GENOMIC DNA]</scope>
    <source>
        <strain evidence="2 3">SRCM100623</strain>
    </source>
</reference>